<keyword evidence="3" id="KW-1185">Reference proteome</keyword>
<evidence type="ECO:0000313" key="3">
    <source>
        <dbReference type="Proteomes" id="UP000182762"/>
    </source>
</evidence>
<dbReference type="EMBL" id="FOXX01000019">
    <property type="protein sequence ID" value="SFQ86690.1"/>
    <property type="molecule type" value="Genomic_DNA"/>
</dbReference>
<organism evidence="2 3">
    <name type="scientific">Priestia endophytica DSM 13796</name>
    <dbReference type="NCBI Taxonomy" id="1121089"/>
    <lineage>
        <taxon>Bacteria</taxon>
        <taxon>Bacillati</taxon>
        <taxon>Bacillota</taxon>
        <taxon>Bacilli</taxon>
        <taxon>Bacillales</taxon>
        <taxon>Bacillaceae</taxon>
        <taxon>Priestia</taxon>
    </lineage>
</organism>
<name>A0A1I6C0H1_9BACI</name>
<feature type="domain" description="DUF8096" evidence="1">
    <location>
        <begin position="15"/>
        <end position="58"/>
    </location>
</feature>
<accession>A0A1I6C0H1</accession>
<gene>
    <name evidence="2" type="ORF">SAMN02745910_04700</name>
</gene>
<dbReference type="Proteomes" id="UP000182762">
    <property type="component" value="Unassembled WGS sequence"/>
</dbReference>
<comment type="caution">
    <text evidence="2">The sequence shown here is derived from an EMBL/GenBank/DDBJ whole genome shotgun (WGS) entry which is preliminary data.</text>
</comment>
<dbReference type="InterPro" id="IPR058409">
    <property type="entry name" value="DUF8096"/>
</dbReference>
<dbReference type="Pfam" id="PF26372">
    <property type="entry name" value="DUF8096"/>
    <property type="match status" value="1"/>
</dbReference>
<sequence>MENNEDKYANLDLNKVYEYSELPDRISGRCDHCGNARFKTKVGNGQYLRKCTTCGLTKNL</sequence>
<evidence type="ECO:0000259" key="1">
    <source>
        <dbReference type="Pfam" id="PF26372"/>
    </source>
</evidence>
<dbReference type="GeneID" id="93713222"/>
<reference evidence="2 3" key="1">
    <citation type="submission" date="2016-10" db="EMBL/GenBank/DDBJ databases">
        <authorList>
            <person name="Varghese N."/>
            <person name="Submissions S."/>
        </authorList>
    </citation>
    <scope>NUCLEOTIDE SEQUENCE [LARGE SCALE GENOMIC DNA]</scope>
    <source>
        <strain evidence="2 3">DSM 13796</strain>
    </source>
</reference>
<evidence type="ECO:0000313" key="2">
    <source>
        <dbReference type="EMBL" id="SFQ86690.1"/>
    </source>
</evidence>
<dbReference type="RefSeq" id="WP_061802853.1">
    <property type="nucleotide sequence ID" value="NZ_FOXX01000019.1"/>
</dbReference>
<protein>
    <recommendedName>
        <fullName evidence="1">DUF8096 domain-containing protein</fullName>
    </recommendedName>
</protein>
<proteinExistence type="predicted"/>